<feature type="domain" description="Peptidase S1" evidence="5">
    <location>
        <begin position="381"/>
        <end position="619"/>
    </location>
</feature>
<evidence type="ECO:0000256" key="4">
    <source>
        <dbReference type="ARBA" id="ARBA00024195"/>
    </source>
</evidence>
<dbReference type="Proteomes" id="UP000677054">
    <property type="component" value="Unassembled WGS sequence"/>
</dbReference>
<dbReference type="CDD" id="cd00190">
    <property type="entry name" value="Tryp_SPc"/>
    <property type="match status" value="2"/>
</dbReference>
<dbReference type="GO" id="GO:0006508">
    <property type="term" value="P:proteolysis"/>
    <property type="evidence" value="ECO:0007669"/>
    <property type="project" value="InterPro"/>
</dbReference>
<dbReference type="PROSITE" id="PS00134">
    <property type="entry name" value="TRYPSIN_HIS"/>
    <property type="match status" value="2"/>
</dbReference>
<proteinExistence type="inferred from homology"/>
<dbReference type="InterPro" id="IPR001314">
    <property type="entry name" value="Peptidase_S1A"/>
</dbReference>
<reference evidence="6" key="1">
    <citation type="submission" date="2020-11" db="EMBL/GenBank/DDBJ databases">
        <authorList>
            <person name="Tran Van P."/>
        </authorList>
    </citation>
    <scope>NUCLEOTIDE SEQUENCE</scope>
</reference>
<keyword evidence="7" id="KW-1185">Reference proteome</keyword>
<dbReference type="InterPro" id="IPR051487">
    <property type="entry name" value="Ser/Thr_Proteases_Immune/Dev"/>
</dbReference>
<dbReference type="Gene3D" id="2.40.10.10">
    <property type="entry name" value="Trypsin-like serine proteases"/>
    <property type="match status" value="2"/>
</dbReference>
<dbReference type="AlphaFoldDB" id="A0A7R8WY30"/>
<dbReference type="GO" id="GO:0004252">
    <property type="term" value="F:serine-type endopeptidase activity"/>
    <property type="evidence" value="ECO:0007669"/>
    <property type="project" value="InterPro"/>
</dbReference>
<organism evidence="6">
    <name type="scientific">Darwinula stevensoni</name>
    <dbReference type="NCBI Taxonomy" id="69355"/>
    <lineage>
        <taxon>Eukaryota</taxon>
        <taxon>Metazoa</taxon>
        <taxon>Ecdysozoa</taxon>
        <taxon>Arthropoda</taxon>
        <taxon>Crustacea</taxon>
        <taxon>Oligostraca</taxon>
        <taxon>Ostracoda</taxon>
        <taxon>Podocopa</taxon>
        <taxon>Podocopida</taxon>
        <taxon>Darwinulocopina</taxon>
        <taxon>Darwinuloidea</taxon>
        <taxon>Darwinulidae</taxon>
        <taxon>Darwinula</taxon>
    </lineage>
</organism>
<dbReference type="FunFam" id="2.40.10.10:FF:000002">
    <property type="entry name" value="Transmembrane protease serine"/>
    <property type="match status" value="2"/>
</dbReference>
<dbReference type="EMBL" id="LR899539">
    <property type="protein sequence ID" value="CAD7240315.1"/>
    <property type="molecule type" value="Genomic_DNA"/>
</dbReference>
<dbReference type="OrthoDB" id="6380398at2759"/>
<keyword evidence="1" id="KW-0732">Signal</keyword>
<sequence>MWGSLTAHWVSVVEWFWIPDDTREAGDGVVAAGPSSADMQGVPFMAGAESDFCSLDEGCRDNMMEESCNLEIPILKLYRRRQDCTATICSHVRSKRMVGGEDAEPGKYPWMAAILRKSSTNGPFCGGSLISPIHVLTAAHCVTKIRQAPKDSYRVRIGEHDFERESESDHQDFSIQRVHVHPDYSNTIKAYYNDLAILELDSSCMRKPRTVCLPNEPGDFRNHDATVIGWGASYLGGPHQPILQQVLVNIYPQEECESLYEGITNTHLCAGDHVNGGKDACKWDSGGPLHVLQGRKWVQVGIVSYGINCSGPPTQPGVYMNVSSHLPWIAGVLKEYRLNDERCGESLKEDPRMFENCRDRASSNNKLAFSIQTLVRPGKRIVGGADAEAGKYPWMAALIRYSAKGLICGGSLISPIHVLTAAHCVTKFKITLTPAKDSYRVRIGEHDFKVSESDHQDFSIQRVHVHPDYNQSTTVIYNDLAILELNSSCMEKPQTVCLPDDPGDFRNHEAIVVGWGSSYLGGPHQPILQQVLVNIYPQEECESLYEGITNAHLCAGDHVNGGKDACKWDSGGPLHVLQERKWVQVGIVSYGISCSGPPTQPGVYMNVSSHLPWIAGILKEYRLNDGRCGESLKEDPAKFENCRVSLRSENGALDNRLPPSTLLILVLLFPCFVSFYP</sequence>
<dbReference type="InterPro" id="IPR043504">
    <property type="entry name" value="Peptidase_S1_PA_chymotrypsin"/>
</dbReference>
<evidence type="ECO:0000259" key="5">
    <source>
        <dbReference type="PROSITE" id="PS50240"/>
    </source>
</evidence>
<feature type="domain" description="Peptidase S1" evidence="5">
    <location>
        <begin position="97"/>
        <end position="334"/>
    </location>
</feature>
<evidence type="ECO:0000256" key="1">
    <source>
        <dbReference type="ARBA" id="ARBA00022729"/>
    </source>
</evidence>
<dbReference type="InterPro" id="IPR009003">
    <property type="entry name" value="Peptidase_S1_PA"/>
</dbReference>
<dbReference type="PRINTS" id="PR00722">
    <property type="entry name" value="CHYMOTRYPSIN"/>
</dbReference>
<dbReference type="SMART" id="SM00020">
    <property type="entry name" value="Tryp_SPc"/>
    <property type="match status" value="2"/>
</dbReference>
<name>A0A7R8WY30_9CRUS</name>
<evidence type="ECO:0000313" key="7">
    <source>
        <dbReference type="Proteomes" id="UP000677054"/>
    </source>
</evidence>
<dbReference type="SUPFAM" id="SSF50494">
    <property type="entry name" value="Trypsin-like serine proteases"/>
    <property type="match status" value="2"/>
</dbReference>
<dbReference type="InterPro" id="IPR001254">
    <property type="entry name" value="Trypsin_dom"/>
</dbReference>
<dbReference type="PROSITE" id="PS50240">
    <property type="entry name" value="TRYPSIN_DOM"/>
    <property type="match status" value="2"/>
</dbReference>
<evidence type="ECO:0000256" key="2">
    <source>
        <dbReference type="ARBA" id="ARBA00023157"/>
    </source>
</evidence>
<protein>
    <recommendedName>
        <fullName evidence="5">Peptidase S1 domain-containing protein</fullName>
    </recommendedName>
</protein>
<dbReference type="InterPro" id="IPR018114">
    <property type="entry name" value="TRYPSIN_HIS"/>
</dbReference>
<gene>
    <name evidence="6" type="ORF">DSTB1V02_LOCUS340</name>
</gene>
<dbReference type="FunFam" id="2.40.10.10:FF:000028">
    <property type="entry name" value="Serine protease easter"/>
    <property type="match status" value="2"/>
</dbReference>
<evidence type="ECO:0000313" key="6">
    <source>
        <dbReference type="EMBL" id="CAD7240315.1"/>
    </source>
</evidence>
<dbReference type="Pfam" id="PF00089">
    <property type="entry name" value="Trypsin"/>
    <property type="match status" value="2"/>
</dbReference>
<keyword evidence="3" id="KW-0325">Glycoprotein</keyword>
<evidence type="ECO:0000256" key="3">
    <source>
        <dbReference type="ARBA" id="ARBA00023180"/>
    </source>
</evidence>
<accession>A0A7R8WY30</accession>
<dbReference type="PANTHER" id="PTHR24256">
    <property type="entry name" value="TRYPTASE-RELATED"/>
    <property type="match status" value="1"/>
</dbReference>
<keyword evidence="2" id="KW-1015">Disulfide bond</keyword>
<comment type="similarity">
    <text evidence="4">Belongs to the peptidase S1 family. CLIP subfamily.</text>
</comment>
<dbReference type="EMBL" id="CAJPEV010000022">
    <property type="protein sequence ID" value="CAG0878941.1"/>
    <property type="molecule type" value="Genomic_DNA"/>
</dbReference>